<evidence type="ECO:0000313" key="2">
    <source>
        <dbReference type="EMBL" id="KAK7024835.1"/>
    </source>
</evidence>
<dbReference type="Gene3D" id="1.25.40.20">
    <property type="entry name" value="Ankyrin repeat-containing domain"/>
    <property type="match status" value="1"/>
</dbReference>
<feature type="region of interest" description="Disordered" evidence="1">
    <location>
        <begin position="160"/>
        <end position="192"/>
    </location>
</feature>
<reference evidence="2 3" key="1">
    <citation type="journal article" date="2024" name="J Genomics">
        <title>Draft genome sequencing and assembly of Favolaschia claudopus CIRM-BRFM 2984 isolated from oak limbs.</title>
        <authorList>
            <person name="Navarro D."/>
            <person name="Drula E."/>
            <person name="Chaduli D."/>
            <person name="Cazenave R."/>
            <person name="Ahrendt S."/>
            <person name="Wang J."/>
            <person name="Lipzen A."/>
            <person name="Daum C."/>
            <person name="Barry K."/>
            <person name="Grigoriev I.V."/>
            <person name="Favel A."/>
            <person name="Rosso M.N."/>
            <person name="Martin F."/>
        </authorList>
    </citation>
    <scope>NUCLEOTIDE SEQUENCE [LARGE SCALE GENOMIC DNA]</scope>
    <source>
        <strain evidence="2 3">CIRM-BRFM 2984</strain>
    </source>
</reference>
<feature type="compositionally biased region" description="Low complexity" evidence="1">
    <location>
        <begin position="177"/>
        <end position="192"/>
    </location>
</feature>
<dbReference type="SUPFAM" id="SSF48403">
    <property type="entry name" value="Ankyrin repeat"/>
    <property type="match status" value="1"/>
</dbReference>
<dbReference type="CDD" id="cd09917">
    <property type="entry name" value="F-box_SF"/>
    <property type="match status" value="1"/>
</dbReference>
<keyword evidence="3" id="KW-1185">Reference proteome</keyword>
<evidence type="ECO:0000256" key="1">
    <source>
        <dbReference type="SAM" id="MobiDB-lite"/>
    </source>
</evidence>
<evidence type="ECO:0000313" key="3">
    <source>
        <dbReference type="Proteomes" id="UP001362999"/>
    </source>
</evidence>
<proteinExistence type="predicted"/>
<protein>
    <submittedName>
        <fullName evidence="2">Uncharacterized protein</fullName>
    </submittedName>
</protein>
<dbReference type="Proteomes" id="UP001362999">
    <property type="component" value="Unassembled WGS sequence"/>
</dbReference>
<comment type="caution">
    <text evidence="2">The sequence shown here is derived from an EMBL/GenBank/DDBJ whole genome shotgun (WGS) entry which is preliminary data.</text>
</comment>
<dbReference type="AlphaFoldDB" id="A0AAW0BF67"/>
<gene>
    <name evidence="2" type="ORF">R3P38DRAFT_3356120</name>
</gene>
<dbReference type="EMBL" id="JAWWNJ010000034">
    <property type="protein sequence ID" value="KAK7024835.1"/>
    <property type="molecule type" value="Genomic_DNA"/>
</dbReference>
<organism evidence="2 3">
    <name type="scientific">Favolaschia claudopus</name>
    <dbReference type="NCBI Taxonomy" id="2862362"/>
    <lineage>
        <taxon>Eukaryota</taxon>
        <taxon>Fungi</taxon>
        <taxon>Dikarya</taxon>
        <taxon>Basidiomycota</taxon>
        <taxon>Agaricomycotina</taxon>
        <taxon>Agaricomycetes</taxon>
        <taxon>Agaricomycetidae</taxon>
        <taxon>Agaricales</taxon>
        <taxon>Marasmiineae</taxon>
        <taxon>Mycenaceae</taxon>
        <taxon>Favolaschia</taxon>
    </lineage>
</organism>
<dbReference type="InterPro" id="IPR036770">
    <property type="entry name" value="Ankyrin_rpt-contain_sf"/>
</dbReference>
<sequence length="192" mass="21391">MAGYHLHPPATYKLAMPAGFADLPAELMLLLSTCLPIPSLHALVLTCRRPSHHDILQPELEALARITPEIASNALRRAVTESKPHLVSKFISPPHSVNPGTDTWYFSETPLSENLEIARMLLEAGANPNVQWGQDDELPLEIAFRKRNVELMTLRSRRENLANDPHGARHRPHRYDAAASGSRRGYRGSSRA</sequence>
<accession>A0AAW0BF67</accession>
<name>A0AAW0BF67_9AGAR</name>